<name>A0A0F8Z546_9ZZZZ</name>
<dbReference type="AlphaFoldDB" id="A0A0F8Z546"/>
<accession>A0A0F8Z546</accession>
<reference evidence="1" key="1">
    <citation type="journal article" date="2015" name="Nature">
        <title>Complex archaea that bridge the gap between prokaryotes and eukaryotes.</title>
        <authorList>
            <person name="Spang A."/>
            <person name="Saw J.H."/>
            <person name="Jorgensen S.L."/>
            <person name="Zaremba-Niedzwiedzka K."/>
            <person name="Martijn J."/>
            <person name="Lind A.E."/>
            <person name="van Eijk R."/>
            <person name="Schleper C."/>
            <person name="Guy L."/>
            <person name="Ettema T.J."/>
        </authorList>
    </citation>
    <scope>NUCLEOTIDE SEQUENCE</scope>
</reference>
<protein>
    <submittedName>
        <fullName evidence="1">Uncharacterized protein</fullName>
    </submittedName>
</protein>
<evidence type="ECO:0000313" key="1">
    <source>
        <dbReference type="EMBL" id="KKK81140.1"/>
    </source>
</evidence>
<sequence>MKFSKKQIDEIITKKTDGLISEFGLQKAKKIVTAIKKNLLAEQRRRKAL</sequence>
<proteinExistence type="predicted"/>
<gene>
    <name evidence="1" type="ORF">LCGC14_2816470</name>
</gene>
<dbReference type="EMBL" id="LAZR01053258">
    <property type="protein sequence ID" value="KKK81140.1"/>
    <property type="molecule type" value="Genomic_DNA"/>
</dbReference>
<comment type="caution">
    <text evidence="1">The sequence shown here is derived from an EMBL/GenBank/DDBJ whole genome shotgun (WGS) entry which is preliminary data.</text>
</comment>
<organism evidence="1">
    <name type="scientific">marine sediment metagenome</name>
    <dbReference type="NCBI Taxonomy" id="412755"/>
    <lineage>
        <taxon>unclassified sequences</taxon>
        <taxon>metagenomes</taxon>
        <taxon>ecological metagenomes</taxon>
    </lineage>
</organism>